<dbReference type="Gene3D" id="1.10.10.10">
    <property type="entry name" value="Winged helix-like DNA-binding domain superfamily/Winged helix DNA-binding domain"/>
    <property type="match status" value="1"/>
</dbReference>
<dbReference type="InterPro" id="IPR041614">
    <property type="entry name" value="DprA_WH"/>
</dbReference>
<dbReference type="InterPro" id="IPR010994">
    <property type="entry name" value="RuvA_2-like"/>
</dbReference>
<evidence type="ECO:0000256" key="1">
    <source>
        <dbReference type="ARBA" id="ARBA00006525"/>
    </source>
</evidence>
<dbReference type="PANTHER" id="PTHR43022:SF1">
    <property type="entry name" value="PROTEIN SMF"/>
    <property type="match status" value="1"/>
</dbReference>
<evidence type="ECO:0000313" key="4">
    <source>
        <dbReference type="EMBL" id="OGY46696.1"/>
    </source>
</evidence>
<dbReference type="InterPro" id="IPR036388">
    <property type="entry name" value="WH-like_DNA-bd_sf"/>
</dbReference>
<dbReference type="Gene3D" id="3.40.50.450">
    <property type="match status" value="1"/>
</dbReference>
<sequence>MPYAANNLRNDLKFWLAFNQISVIGPVRIGRLLDYFPDLQTAWQADLSELAQAGLEFKIAQEVAAKKREINPEQELEKIEKAGVKIMAFSDPGYPKLLKEIYAPPFLLYYFGELDLNNDFSLAIVGTRKITNYGRQATEKIAGELAQAGLTIVSGLALGIDACAHQSALDNRGKTVAVLGSGLGQIYPAYNRRLAEKIIESGGAVVSEFPFNMRPLKFNFPQRNRVISGLSLGTLVTEAGLKSGALITAKYALEQNREVFAVPGNIFSPLAAGPNQLIKLGAKMAENANDILETLNLQKAQEFKSVKQAVPENETEKILLAFLAEAPYHVDKLALTAKMDISAVNSALVVMEMKGMIRNLGGQVYVKAR</sequence>
<feature type="domain" description="DprA winged helix" evidence="3">
    <location>
        <begin position="309"/>
        <end position="363"/>
    </location>
</feature>
<dbReference type="Pfam" id="PF02481">
    <property type="entry name" value="DNA_processg_A"/>
    <property type="match status" value="1"/>
</dbReference>
<dbReference type="PANTHER" id="PTHR43022">
    <property type="entry name" value="PROTEIN SMF"/>
    <property type="match status" value="1"/>
</dbReference>
<dbReference type="AlphaFoldDB" id="A0A1G1Y4E2"/>
<dbReference type="NCBIfam" id="TIGR00732">
    <property type="entry name" value="dprA"/>
    <property type="match status" value="1"/>
</dbReference>
<dbReference type="SUPFAM" id="SSF102405">
    <property type="entry name" value="MCP/YpsA-like"/>
    <property type="match status" value="1"/>
</dbReference>
<proteinExistence type="inferred from homology"/>
<dbReference type="Proteomes" id="UP000178432">
    <property type="component" value="Unassembled WGS sequence"/>
</dbReference>
<feature type="domain" description="Smf/DprA SLOG" evidence="2">
    <location>
        <begin position="86"/>
        <end position="295"/>
    </location>
</feature>
<dbReference type="InterPro" id="IPR057666">
    <property type="entry name" value="DrpA_SLOG"/>
</dbReference>
<evidence type="ECO:0000259" key="3">
    <source>
        <dbReference type="Pfam" id="PF17782"/>
    </source>
</evidence>
<dbReference type="Pfam" id="PF17782">
    <property type="entry name" value="WHD_DprA"/>
    <property type="match status" value="1"/>
</dbReference>
<gene>
    <name evidence="4" type="ORF">A2663_04330</name>
</gene>
<protein>
    <submittedName>
        <fullName evidence="4">DNA protecting protein DprA</fullName>
    </submittedName>
</protein>
<organism evidence="4 5">
    <name type="scientific">Candidatus Buchananbacteria bacterium RIFCSPHIGHO2_01_FULL_46_12</name>
    <dbReference type="NCBI Taxonomy" id="1797536"/>
    <lineage>
        <taxon>Bacteria</taxon>
        <taxon>Candidatus Buchananiibacteriota</taxon>
    </lineage>
</organism>
<comment type="caution">
    <text evidence="4">The sequence shown here is derived from an EMBL/GenBank/DDBJ whole genome shotgun (WGS) entry which is preliminary data.</text>
</comment>
<comment type="similarity">
    <text evidence="1">Belongs to the DprA/Smf family.</text>
</comment>
<reference evidence="4 5" key="1">
    <citation type="journal article" date="2016" name="Nat. Commun.">
        <title>Thousands of microbial genomes shed light on interconnected biogeochemical processes in an aquifer system.</title>
        <authorList>
            <person name="Anantharaman K."/>
            <person name="Brown C.T."/>
            <person name="Hug L.A."/>
            <person name="Sharon I."/>
            <person name="Castelle C.J."/>
            <person name="Probst A.J."/>
            <person name="Thomas B.C."/>
            <person name="Singh A."/>
            <person name="Wilkins M.J."/>
            <person name="Karaoz U."/>
            <person name="Brodie E.L."/>
            <person name="Williams K.H."/>
            <person name="Hubbard S.S."/>
            <person name="Banfield J.F."/>
        </authorList>
    </citation>
    <scope>NUCLEOTIDE SEQUENCE [LARGE SCALE GENOMIC DNA]</scope>
</reference>
<dbReference type="InterPro" id="IPR003488">
    <property type="entry name" value="DprA"/>
</dbReference>
<name>A0A1G1Y4E2_9BACT</name>
<accession>A0A1G1Y4E2</accession>
<evidence type="ECO:0000259" key="2">
    <source>
        <dbReference type="Pfam" id="PF02481"/>
    </source>
</evidence>
<dbReference type="SUPFAM" id="SSF47781">
    <property type="entry name" value="RuvA domain 2-like"/>
    <property type="match status" value="1"/>
</dbReference>
<dbReference type="EMBL" id="MHIF01000053">
    <property type="protein sequence ID" value="OGY46696.1"/>
    <property type="molecule type" value="Genomic_DNA"/>
</dbReference>
<dbReference type="GO" id="GO:0009294">
    <property type="term" value="P:DNA-mediated transformation"/>
    <property type="evidence" value="ECO:0007669"/>
    <property type="project" value="InterPro"/>
</dbReference>
<evidence type="ECO:0000313" key="5">
    <source>
        <dbReference type="Proteomes" id="UP000178432"/>
    </source>
</evidence>